<gene>
    <name evidence="4" type="ORF">C1638_007245</name>
</gene>
<dbReference type="AlphaFoldDB" id="A0A316WYE6"/>
<dbReference type="OrthoDB" id="1452766at2"/>
<evidence type="ECO:0000256" key="2">
    <source>
        <dbReference type="SAM" id="Coils"/>
    </source>
</evidence>
<evidence type="ECO:0008006" key="6">
    <source>
        <dbReference type="Google" id="ProtNLM"/>
    </source>
</evidence>
<name>A0A316WYE6_9FLAO</name>
<keyword evidence="3" id="KW-0472">Membrane</keyword>
<dbReference type="InterPro" id="IPR011990">
    <property type="entry name" value="TPR-like_helical_dom_sf"/>
</dbReference>
<dbReference type="Gene3D" id="1.25.40.10">
    <property type="entry name" value="Tetratricopeptide repeat domain"/>
    <property type="match status" value="2"/>
</dbReference>
<dbReference type="PROSITE" id="PS50005">
    <property type="entry name" value="TPR"/>
    <property type="match status" value="2"/>
</dbReference>
<keyword evidence="2" id="KW-0175">Coiled coil</keyword>
<feature type="repeat" description="TPR" evidence="1">
    <location>
        <begin position="152"/>
        <end position="185"/>
    </location>
</feature>
<protein>
    <recommendedName>
        <fullName evidence="6">HTH luxR-type domain-containing protein</fullName>
    </recommendedName>
</protein>
<keyword evidence="1" id="KW-0802">TPR repeat</keyword>
<keyword evidence="3" id="KW-0812">Transmembrane</keyword>
<dbReference type="GO" id="GO:0003677">
    <property type="term" value="F:DNA binding"/>
    <property type="evidence" value="ECO:0007669"/>
    <property type="project" value="InterPro"/>
</dbReference>
<dbReference type="GO" id="GO:0006355">
    <property type="term" value="P:regulation of DNA-templated transcription"/>
    <property type="evidence" value="ECO:0007669"/>
    <property type="project" value="InterPro"/>
</dbReference>
<dbReference type="Proteomes" id="UP000236182">
    <property type="component" value="Unassembled WGS sequence"/>
</dbReference>
<feature type="transmembrane region" description="Helical" evidence="3">
    <location>
        <begin position="331"/>
        <end position="350"/>
    </location>
</feature>
<evidence type="ECO:0000256" key="1">
    <source>
        <dbReference type="PROSITE-ProRule" id="PRU00339"/>
    </source>
</evidence>
<evidence type="ECO:0000256" key="3">
    <source>
        <dbReference type="SAM" id="Phobius"/>
    </source>
</evidence>
<accession>A0A316WYE6</accession>
<evidence type="ECO:0000313" key="5">
    <source>
        <dbReference type="Proteomes" id="UP000236182"/>
    </source>
</evidence>
<dbReference type="InterPro" id="IPR016032">
    <property type="entry name" value="Sig_transdc_resp-reg_C-effctor"/>
</dbReference>
<keyword evidence="5" id="KW-1185">Reference proteome</keyword>
<reference evidence="4" key="1">
    <citation type="submission" date="2018-04" db="EMBL/GenBank/DDBJ databases">
        <title>Draft Genome Sequences of Chryseobacterium lactis NCTC11390T isolated from milk, Chryseobacterium oncorhynchi 701B-08T from rainbow trout, and Chryseobacterium viscerum 687B-08T from diseased fish.</title>
        <authorList>
            <person name="Jeong J.-J."/>
            <person name="Lee Y.J."/>
            <person name="Pathiraja D."/>
            <person name="Park B."/>
            <person name="Choi I.-G."/>
            <person name="Kim K.D."/>
        </authorList>
    </citation>
    <scope>NUCLEOTIDE SEQUENCE [LARGE SCALE GENOMIC DNA]</scope>
    <source>
        <strain evidence="4">701B-08</strain>
    </source>
</reference>
<feature type="repeat" description="TPR" evidence="1">
    <location>
        <begin position="226"/>
        <end position="259"/>
    </location>
</feature>
<feature type="coiled-coil region" evidence="2">
    <location>
        <begin position="353"/>
        <end position="380"/>
    </location>
</feature>
<dbReference type="SMART" id="SM00028">
    <property type="entry name" value="TPR"/>
    <property type="match status" value="3"/>
</dbReference>
<dbReference type="InterPro" id="IPR019734">
    <property type="entry name" value="TPR_rpt"/>
</dbReference>
<evidence type="ECO:0000313" key="4">
    <source>
        <dbReference type="EMBL" id="PWN66159.1"/>
    </source>
</evidence>
<organism evidence="4 5">
    <name type="scientific">Chryseobacterium oncorhynchi</name>
    <dbReference type="NCBI Taxonomy" id="741074"/>
    <lineage>
        <taxon>Bacteria</taxon>
        <taxon>Pseudomonadati</taxon>
        <taxon>Bacteroidota</taxon>
        <taxon>Flavobacteriia</taxon>
        <taxon>Flavobacteriales</taxon>
        <taxon>Weeksellaceae</taxon>
        <taxon>Chryseobacterium group</taxon>
        <taxon>Chryseobacterium</taxon>
    </lineage>
</organism>
<dbReference type="PROSITE" id="PS51257">
    <property type="entry name" value="PROKAR_LIPOPROTEIN"/>
    <property type="match status" value="1"/>
</dbReference>
<dbReference type="SUPFAM" id="SSF48452">
    <property type="entry name" value="TPR-like"/>
    <property type="match status" value="1"/>
</dbReference>
<keyword evidence="3" id="KW-1133">Transmembrane helix</keyword>
<proteinExistence type="predicted"/>
<dbReference type="SUPFAM" id="SSF46894">
    <property type="entry name" value="C-terminal effector domain of the bipartite response regulators"/>
    <property type="match status" value="1"/>
</dbReference>
<dbReference type="Pfam" id="PF13181">
    <property type="entry name" value="TPR_8"/>
    <property type="match status" value="1"/>
</dbReference>
<comment type="caution">
    <text evidence="4">The sequence shown here is derived from an EMBL/GenBank/DDBJ whole genome shotgun (WGS) entry which is preliminary data.</text>
</comment>
<dbReference type="EMBL" id="PPEI02000002">
    <property type="protein sequence ID" value="PWN66159.1"/>
    <property type="molecule type" value="Genomic_DNA"/>
</dbReference>
<sequence length="473" mass="56096">MIRIFLFILLIFLISCNSDSKEYEKNFDVPLMKQNEEFRLAGEYDSLVNLNKKFYRKAENLGYEEGKALCYINLAEVNISLENYQKSQSFFNDADAILKDSKNKIHQSRFYNVYGRFNLEMRRLDKAFEYNNEALNLITQGGNSKLKNNILFNIYLRQGTYLIEKKQPVKALEYFQKARKLDDSGLADCAIADYIYMHKNMDSAYKYITIAYNKANINGKKDGVALYANTIMGEYYLADKQFDKAEEAFKKALEIDNSTKRIYAYYSKYIYNDLRSVYENKRDNEKAYFYLNAYTEAKNRNNTAILKTINKDMESFMAETKNDSEDHRRNMQWVIFLSLTVFSMLVAYAWRIISLLRKRKDTLRTESEELKNRMNDKSLDEIMELGRRNDPEFLNQFKEAYPELINKLLQINPNLEDSELAFCAMLKLHFTSKEIASYTLIQHRTVQQKKYRIRKRLNIPTETDIYQFFDDLD</sequence>
<dbReference type="RefSeq" id="WP_109619593.1">
    <property type="nucleotide sequence ID" value="NZ_PPEI02000002.1"/>
</dbReference>